<reference evidence="1" key="1">
    <citation type="submission" date="2014-05" db="EMBL/GenBank/DDBJ databases">
        <title>The genome and life-stage specific transcriptomes of Globodera pallida elucidate key aspects of plant parasitism by a cyst nematode.</title>
        <authorList>
            <person name="Cotton J.A."/>
            <person name="Lilley C.J."/>
            <person name="Jones L.M."/>
            <person name="Kikuchi T."/>
            <person name="Reid A.J."/>
            <person name="Thorpe P."/>
            <person name="Tsai I.J."/>
            <person name="Beasley H."/>
            <person name="Blok V."/>
            <person name="Cock P.J.A."/>
            <person name="Van den Akker S.E."/>
            <person name="Holroyd N."/>
            <person name="Hunt M."/>
            <person name="Mantelin S."/>
            <person name="Naghra H."/>
            <person name="Pain A."/>
            <person name="Palomares-Rius J.E."/>
            <person name="Zarowiecki M."/>
            <person name="Berriman M."/>
            <person name="Jones J.T."/>
            <person name="Urwin P.E."/>
        </authorList>
    </citation>
    <scope>NUCLEOTIDE SEQUENCE [LARGE SCALE GENOMIC DNA]</scope>
    <source>
        <strain evidence="1">Lindley</strain>
    </source>
</reference>
<organism evidence="1 2">
    <name type="scientific">Globodera pallida</name>
    <name type="common">Potato cyst nematode worm</name>
    <name type="synonym">Heterodera pallida</name>
    <dbReference type="NCBI Taxonomy" id="36090"/>
    <lineage>
        <taxon>Eukaryota</taxon>
        <taxon>Metazoa</taxon>
        <taxon>Ecdysozoa</taxon>
        <taxon>Nematoda</taxon>
        <taxon>Chromadorea</taxon>
        <taxon>Rhabditida</taxon>
        <taxon>Tylenchina</taxon>
        <taxon>Tylenchomorpha</taxon>
        <taxon>Tylenchoidea</taxon>
        <taxon>Heteroderidae</taxon>
        <taxon>Heteroderinae</taxon>
        <taxon>Globodera</taxon>
    </lineage>
</organism>
<name>A0A183CS25_GLOPA</name>
<protein>
    <submittedName>
        <fullName evidence="2">SPATA6 domain-containing protein</fullName>
    </submittedName>
</protein>
<reference evidence="2" key="2">
    <citation type="submission" date="2016-06" db="UniProtKB">
        <authorList>
            <consortium name="WormBaseParasite"/>
        </authorList>
    </citation>
    <scope>IDENTIFICATION</scope>
</reference>
<dbReference type="AlphaFoldDB" id="A0A183CS25"/>
<keyword evidence="1" id="KW-1185">Reference proteome</keyword>
<accession>A0A183CS25</accession>
<dbReference type="WBParaSite" id="GPLIN_001568300">
    <property type="protein sequence ID" value="GPLIN_001568300"/>
    <property type="gene ID" value="GPLIN_001568300"/>
</dbReference>
<proteinExistence type="predicted"/>
<evidence type="ECO:0000313" key="2">
    <source>
        <dbReference type="WBParaSite" id="GPLIN_001568300"/>
    </source>
</evidence>
<sequence>MRGLSQSETVKFALAKARFLVEELLLTVPSGVLTRNQMVGVFLLYSHPDADQPELYPLQFPTKRRTASKLGHFIHPYKAKGKIVLKIEKVSEVARMDENRRRLSKAVYIRSIAWRILPTSRTRRDSAEKMFGLLHPIQR</sequence>
<dbReference type="Proteomes" id="UP000050741">
    <property type="component" value="Unassembled WGS sequence"/>
</dbReference>
<evidence type="ECO:0000313" key="1">
    <source>
        <dbReference type="Proteomes" id="UP000050741"/>
    </source>
</evidence>